<name>A0A6A7BWF8_9PEZI</name>
<accession>A0A6A7BWF8</accession>
<dbReference type="AlphaFoldDB" id="A0A6A7BWF8"/>
<gene>
    <name evidence="1" type="ORF">K470DRAFT_258737</name>
</gene>
<protein>
    <submittedName>
        <fullName evidence="1">Uncharacterized protein</fullName>
    </submittedName>
</protein>
<evidence type="ECO:0000313" key="2">
    <source>
        <dbReference type="Proteomes" id="UP000799421"/>
    </source>
</evidence>
<sequence length="96" mass="10789">MAAILVARPNELPLHITKYIHNDKTLRNLFLTCKRFQEVAEPTTYQSISLTTTAQLNALLKALQARPARKSAIKSIEARLKIDGCNNFALLRELLA</sequence>
<dbReference type="EMBL" id="MU005991">
    <property type="protein sequence ID" value="KAF2859560.1"/>
    <property type="molecule type" value="Genomic_DNA"/>
</dbReference>
<keyword evidence="2" id="KW-1185">Reference proteome</keyword>
<proteinExistence type="predicted"/>
<evidence type="ECO:0000313" key="1">
    <source>
        <dbReference type="EMBL" id="KAF2859560.1"/>
    </source>
</evidence>
<reference evidence="1" key="1">
    <citation type="journal article" date="2020" name="Stud. Mycol.">
        <title>101 Dothideomycetes genomes: a test case for predicting lifestyles and emergence of pathogens.</title>
        <authorList>
            <person name="Haridas S."/>
            <person name="Albert R."/>
            <person name="Binder M."/>
            <person name="Bloem J."/>
            <person name="Labutti K."/>
            <person name="Salamov A."/>
            <person name="Andreopoulos B."/>
            <person name="Baker S."/>
            <person name="Barry K."/>
            <person name="Bills G."/>
            <person name="Bluhm B."/>
            <person name="Cannon C."/>
            <person name="Castanera R."/>
            <person name="Culley D."/>
            <person name="Daum C."/>
            <person name="Ezra D."/>
            <person name="Gonzalez J."/>
            <person name="Henrissat B."/>
            <person name="Kuo A."/>
            <person name="Liang C."/>
            <person name="Lipzen A."/>
            <person name="Lutzoni F."/>
            <person name="Magnuson J."/>
            <person name="Mondo S."/>
            <person name="Nolan M."/>
            <person name="Ohm R."/>
            <person name="Pangilinan J."/>
            <person name="Park H.-J."/>
            <person name="Ramirez L."/>
            <person name="Alfaro M."/>
            <person name="Sun H."/>
            <person name="Tritt A."/>
            <person name="Yoshinaga Y."/>
            <person name="Zwiers L.-H."/>
            <person name="Turgeon B."/>
            <person name="Goodwin S."/>
            <person name="Spatafora J."/>
            <person name="Crous P."/>
            <person name="Grigoriev I."/>
        </authorList>
    </citation>
    <scope>NUCLEOTIDE SEQUENCE</scope>
    <source>
        <strain evidence="1">CBS 480.64</strain>
    </source>
</reference>
<dbReference type="Proteomes" id="UP000799421">
    <property type="component" value="Unassembled WGS sequence"/>
</dbReference>
<organism evidence="1 2">
    <name type="scientific">Piedraia hortae CBS 480.64</name>
    <dbReference type="NCBI Taxonomy" id="1314780"/>
    <lineage>
        <taxon>Eukaryota</taxon>
        <taxon>Fungi</taxon>
        <taxon>Dikarya</taxon>
        <taxon>Ascomycota</taxon>
        <taxon>Pezizomycotina</taxon>
        <taxon>Dothideomycetes</taxon>
        <taxon>Dothideomycetidae</taxon>
        <taxon>Capnodiales</taxon>
        <taxon>Piedraiaceae</taxon>
        <taxon>Piedraia</taxon>
    </lineage>
</organism>